<organism evidence="1 2">
    <name type="scientific">Pedobacter frigidisoli</name>
    <dbReference type="NCBI Taxonomy" id="2530455"/>
    <lineage>
        <taxon>Bacteria</taxon>
        <taxon>Pseudomonadati</taxon>
        <taxon>Bacteroidota</taxon>
        <taxon>Sphingobacteriia</taxon>
        <taxon>Sphingobacteriales</taxon>
        <taxon>Sphingobacteriaceae</taxon>
        <taxon>Pedobacter</taxon>
    </lineage>
</organism>
<evidence type="ECO:0000313" key="2">
    <source>
        <dbReference type="Proteomes" id="UP000291485"/>
    </source>
</evidence>
<reference evidence="1 2" key="1">
    <citation type="submission" date="2019-02" db="EMBL/GenBank/DDBJ databases">
        <title>Pedobacter sp. RP-3-11 sp. nov., isolated from Arctic soil.</title>
        <authorList>
            <person name="Dahal R.H."/>
        </authorList>
    </citation>
    <scope>NUCLEOTIDE SEQUENCE [LARGE SCALE GENOMIC DNA]</scope>
    <source>
        <strain evidence="1 2">RP-3-11</strain>
    </source>
</reference>
<protein>
    <recommendedName>
        <fullName evidence="3">TANFOR domain-containing protein</fullName>
    </recommendedName>
</protein>
<comment type="caution">
    <text evidence="1">The sequence shown here is derived from an EMBL/GenBank/DDBJ whole genome shotgun (WGS) entry which is preliminary data.</text>
</comment>
<sequence>MKNFSSFKWITIICLILLQIKAIAQVNVSIQILPPYPTKFTDYASKPHLMVISITNNSSTNQKIQLRGTVTGDNGIVIRVKPGYRSSSPIELGPGEARMLNGNDISYFFNYNQLEYSGITQNEFINKGGLPEGRYQLCIRAYNYDDNNIPLSADEPAGCSNSFSVSSLEPPIILSPRDEEVVSSDAGQIIPLRWNTPVGTPPGIQYRIRMVEVLGNKNPNDAMMTARQPYFFDKEVMTNMEIFNPASPQLTPGRKYAMMVQAFDPSNNAVFRNQGRSEVISFTYGKEKTQEIIANVVAPTAQTRVIDCNCKTSIASQTAMDVSNKTLQEIGTIKIGEFDLVVKNLISANADGLTGSGTIKLPSFLSGMPILVTFKDVKINSTKQVISGQAIAVLSEGAASLIPTYDPNKPNSTLNTASLGDFSNQMADPQKLFSNLNPSDQIGYKLPLGIDNTIGNKKMVLAITQMVFDARQAVFDAGFVLNMPDAMPNVAALGASNICFNPSGLCGQGRLYLSEDLSINVSGSEISLKARKNGALPTDSGTYVVFDKQGFSRLRIQGEYSFPQNLIKAKAGGAAKATIIADAVSWNDWIASVTLPAFQMANNTDFVFNPTTLFYDHSDARNPSNMPQNYQESNVAQWRGFFAPKLAVELPPVLTQENASTLSIQSQNLIIDNRGVTGNLEAVGVFLMGGGSLSTWSCSLDTVKVNFKYNSFVNGRIAGKVMLPFTNQSKASSQLRYSSTISSDASGLKYNFTIAQTNELEVPMWFARFKLDNSKIEVNAGTGITTSAMLTMNGALSIVTKIPIVGKVDFDLVSFQNLKFGTKDPYFEQGTVTFGQSSPPKFVGGFPITLSKAPSLATGEAGEIGLSFPISINLADMASLPKAEVAFSVFGKFTLNKGKVSFGFSRVRADSITVEGKIASFDVKGKLGFFENDQKWGDGVDGFLKVGFLKGFEITARGLFGKREFNYFFLDARLNLPTPGIVVGPGISIFGFGGGAYYNLIPTTDPKRSVSYTYTTDPVRSLYNPSKGSLGFKAGVNLGTSDGTMLLMMGDLEATFNYENFAMQVLKINATGALFAPPPGFSNLQNAMVKAGADILYDFQHSVFSAKAIVDMNYLEIIKAHSELSILSAPDGYHFKIGDAGTESTWTSIEMMKIFKGSFYMNVGNKDMSYSPRMGKLMSQIFPGGNMENPSGFFFGAKQDLINIDLRFLIFYLKLNAGFNFDVALINTRNKKIECDGETKIGLDGYYATGRAEAYVYGEFGLYIDAWFFEGKVSAGSLGVTAGVNVGLPNPTWLEGWVNARYSVLNNLVSGNMRFKASVGKKCTIEVNPFAGLPIISELKPSNDEKKVSILSDMSAALNYYVNREFEVASIDDDGNEKNLKFKAVIRSITLNGAGFSANYTNDVNDNNGGNAKLSLKRDKEAVFFGWQEALPGNTKMDLIVNAEGYKWENNRWVLIAGSGQEEKVTFTTGDCPKNLQGAADGVQIVVGSYPFKGQQFFTPKHESRGYIWLKLALPCLAANNQSGSASSKTLAIFRSLTDTIEVPVSMEGNKITYAIPTNLKPSTMYRMQIVHRITPMVMTMVMGNLNTNLGGQNAAPLFIGNTNFNISSNSNPNPPSNNAFNNAALGVTVNQNLQQSANATTLQLGDGNTIENAVSKASASMRTKEEVMYTLYFKTSKYQTLEEKVNAFNVNKKLNAEQWNLSNFSINSSEEFDEYELQGWNYPGAAVNYIIPPLLEFREQLQTNTWINKHVREVSRNFYMLNLYAEFPVGVNFEYDILPKVKEARFWDPAHYAGAQTRIKQRNVTSPIATKKALTQGETKDFEAKLNPFKRFIDNNAGFMITTGNFQPTLINPK</sequence>
<dbReference type="RefSeq" id="WP_131557103.1">
    <property type="nucleotide sequence ID" value="NZ_SJSN01000004.1"/>
</dbReference>
<dbReference type="OrthoDB" id="1521695at2"/>
<evidence type="ECO:0008006" key="3">
    <source>
        <dbReference type="Google" id="ProtNLM"/>
    </source>
</evidence>
<proteinExistence type="predicted"/>
<dbReference type="EMBL" id="SJSN01000004">
    <property type="protein sequence ID" value="TCD11083.1"/>
    <property type="molecule type" value="Genomic_DNA"/>
</dbReference>
<name>A0A4R0P2P7_9SPHI</name>
<accession>A0A4R0P2P7</accession>
<evidence type="ECO:0000313" key="1">
    <source>
        <dbReference type="EMBL" id="TCD11083.1"/>
    </source>
</evidence>
<keyword evidence="2" id="KW-1185">Reference proteome</keyword>
<gene>
    <name evidence="1" type="ORF">EZ449_06200</name>
</gene>
<dbReference type="Proteomes" id="UP000291485">
    <property type="component" value="Unassembled WGS sequence"/>
</dbReference>